<keyword evidence="9" id="KW-1185">Reference proteome</keyword>
<reference evidence="8" key="1">
    <citation type="submission" date="2020-11" db="EMBL/GenBank/DDBJ databases">
        <authorList>
            <consortium name="DOE Joint Genome Institute"/>
            <person name="Ahrendt S."/>
            <person name="Riley R."/>
            <person name="Andreopoulos W."/>
            <person name="Labutti K."/>
            <person name="Pangilinan J."/>
            <person name="Ruiz-Duenas F.J."/>
            <person name="Barrasa J.M."/>
            <person name="Sanchez-Garcia M."/>
            <person name="Camarero S."/>
            <person name="Miyauchi S."/>
            <person name="Serrano A."/>
            <person name="Linde D."/>
            <person name="Babiker R."/>
            <person name="Drula E."/>
            <person name="Ayuso-Fernandez I."/>
            <person name="Pacheco R."/>
            <person name="Padilla G."/>
            <person name="Ferreira P."/>
            <person name="Barriuso J."/>
            <person name="Kellner H."/>
            <person name="Castanera R."/>
            <person name="Alfaro M."/>
            <person name="Ramirez L."/>
            <person name="Pisabarro A.G."/>
            <person name="Kuo A."/>
            <person name="Tritt A."/>
            <person name="Lipzen A."/>
            <person name="He G."/>
            <person name="Yan M."/>
            <person name="Ng V."/>
            <person name="Cullen D."/>
            <person name="Martin F."/>
            <person name="Rosso M.-N."/>
            <person name="Henrissat B."/>
            <person name="Hibbett D."/>
            <person name="Martinez A.T."/>
            <person name="Grigoriev I.V."/>
        </authorList>
    </citation>
    <scope>NUCLEOTIDE SEQUENCE</scope>
    <source>
        <strain evidence="8">MF-IS2</strain>
    </source>
</reference>
<evidence type="ECO:0000259" key="7">
    <source>
        <dbReference type="Pfam" id="PF04377"/>
    </source>
</evidence>
<dbReference type="OrthoDB" id="74183at2759"/>
<organism evidence="8 9">
    <name type="scientific">Macrolepiota fuliginosa MF-IS2</name>
    <dbReference type="NCBI Taxonomy" id="1400762"/>
    <lineage>
        <taxon>Eukaryota</taxon>
        <taxon>Fungi</taxon>
        <taxon>Dikarya</taxon>
        <taxon>Basidiomycota</taxon>
        <taxon>Agaricomycotina</taxon>
        <taxon>Agaricomycetes</taxon>
        <taxon>Agaricomycetidae</taxon>
        <taxon>Agaricales</taxon>
        <taxon>Agaricineae</taxon>
        <taxon>Agaricaceae</taxon>
        <taxon>Macrolepiota</taxon>
    </lineage>
</organism>
<name>A0A9P5XKD1_9AGAR</name>
<dbReference type="InterPro" id="IPR007471">
    <property type="entry name" value="N-end_Aminoacyl_Trfase_N"/>
</dbReference>
<feature type="domain" description="N-end aminoacyl transferase N-terminal" evidence="6">
    <location>
        <begin position="28"/>
        <end position="105"/>
    </location>
</feature>
<evidence type="ECO:0000256" key="3">
    <source>
        <dbReference type="ARBA" id="ARBA00022786"/>
    </source>
</evidence>
<dbReference type="AlphaFoldDB" id="A0A9P5XKD1"/>
<dbReference type="InterPro" id="IPR030700">
    <property type="entry name" value="N-end_Aminoacyl_Trfase"/>
</dbReference>
<evidence type="ECO:0000313" key="9">
    <source>
        <dbReference type="Proteomes" id="UP000807342"/>
    </source>
</evidence>
<evidence type="ECO:0000313" key="8">
    <source>
        <dbReference type="EMBL" id="KAF9452509.1"/>
    </source>
</evidence>
<evidence type="ECO:0000256" key="5">
    <source>
        <dbReference type="PIRNR" id="PIRNR037207"/>
    </source>
</evidence>
<dbReference type="InterPro" id="IPR017137">
    <property type="entry name" value="Arg-tRNA-P_Trfase_1_euk"/>
</dbReference>
<comment type="similarity">
    <text evidence="1 5">Belongs to the R-transferase family.</text>
</comment>
<evidence type="ECO:0000256" key="1">
    <source>
        <dbReference type="ARBA" id="ARBA00009991"/>
    </source>
</evidence>
<keyword evidence="4 5" id="KW-0012">Acyltransferase</keyword>
<dbReference type="GO" id="GO:0005737">
    <property type="term" value="C:cytoplasm"/>
    <property type="evidence" value="ECO:0007669"/>
    <property type="project" value="TreeGrafter"/>
</dbReference>
<dbReference type="EC" id="2.3.2.8" evidence="5"/>
<dbReference type="PANTHER" id="PTHR21367:SF1">
    <property type="entry name" value="ARGINYL-TRNA--PROTEIN TRANSFERASE 1"/>
    <property type="match status" value="1"/>
</dbReference>
<evidence type="ECO:0000256" key="2">
    <source>
        <dbReference type="ARBA" id="ARBA00022679"/>
    </source>
</evidence>
<dbReference type="InterPro" id="IPR007472">
    <property type="entry name" value="N-end_Aminoacyl_Trfase_C"/>
</dbReference>
<dbReference type="Pfam" id="PF04377">
    <property type="entry name" value="ATE_C"/>
    <property type="match status" value="1"/>
</dbReference>
<comment type="catalytic activity">
    <reaction evidence="5">
        <text>an N-terminal L-alpha-aminoacyl-[protein] + L-arginyl-tRNA(Arg) = an N-terminal L-arginyl-L-aminoacyl-[protein] + tRNA(Arg) + H(+)</text>
        <dbReference type="Rhea" id="RHEA:10208"/>
        <dbReference type="Rhea" id="RHEA-COMP:9658"/>
        <dbReference type="Rhea" id="RHEA-COMP:9673"/>
        <dbReference type="Rhea" id="RHEA-COMP:10636"/>
        <dbReference type="Rhea" id="RHEA-COMP:10638"/>
        <dbReference type="ChEBI" id="CHEBI:15378"/>
        <dbReference type="ChEBI" id="CHEBI:78442"/>
        <dbReference type="ChEBI" id="CHEBI:78513"/>
        <dbReference type="ChEBI" id="CHEBI:78597"/>
        <dbReference type="ChEBI" id="CHEBI:83562"/>
        <dbReference type="EC" id="2.3.2.8"/>
    </reaction>
</comment>
<dbReference type="PIRSF" id="PIRSF037207">
    <property type="entry name" value="ATE1_euk"/>
    <property type="match status" value="1"/>
</dbReference>
<dbReference type="PANTHER" id="PTHR21367">
    <property type="entry name" value="ARGININE-TRNA-PROTEIN TRANSFERASE 1"/>
    <property type="match status" value="1"/>
</dbReference>
<keyword evidence="2 5" id="KW-0808">Transferase</keyword>
<gene>
    <name evidence="8" type="ORF">P691DRAFT_721999</name>
</gene>
<sequence>MTSKYTTLVTNEDEQIKSIGIPLGRGSSTCGYCSPPGERSGRDSSYHIALSAIRLTCEVYQRMIDRGWRRSGTLCYKPDLRISCCPQYTIRLNASEYKPSKRHRKIISRWSRYVLKGKEGEMMGIGTNQKNPESESKEQAFDLVKAIHTAEESFHKEERPAHRFETSLESAPFTEEKYQLYARYQRNVHNDFQSTLFDFEQFLATSPLRFEGIPYPSIPPGHLPRKYGSYHQLYRLDGNLIAVAVLDILPCCVSSVYFLYDKVWEEFSPGKLSAMREISLAREIHEAGISDMQYLYMGFYIKSCQKMRYKGEYTPSYLLDPEAYDWHPLGLCRPLLQQNRYVCFSNPSHSIQADAPEELIGKDSSIQGGYEAFVEGLGAELAQKLVFNL</sequence>
<accession>A0A9P5XKD1</accession>
<comment type="caution">
    <text evidence="8">The sequence shown here is derived from an EMBL/GenBank/DDBJ whole genome shotgun (WGS) entry which is preliminary data.</text>
</comment>
<proteinExistence type="inferred from homology"/>
<feature type="domain" description="N-end rule aminoacyl transferase C-terminal" evidence="7">
    <location>
        <begin position="176"/>
        <end position="320"/>
    </location>
</feature>
<dbReference type="GO" id="GO:0004057">
    <property type="term" value="F:arginyl-tRNA--protein transferase activity"/>
    <property type="evidence" value="ECO:0007669"/>
    <property type="project" value="UniProtKB-EC"/>
</dbReference>
<comment type="function">
    <text evidence="5">Involved in the post-translational conjugation of arginine to the N-terminal aspartate or glutamate of a protein. This arginylation is required for degradation of the protein via the ubiquitin pathway.</text>
</comment>
<keyword evidence="3 5" id="KW-0833">Ubl conjugation pathway</keyword>
<dbReference type="Pfam" id="PF04376">
    <property type="entry name" value="ATE_N"/>
    <property type="match status" value="1"/>
</dbReference>
<evidence type="ECO:0000259" key="6">
    <source>
        <dbReference type="Pfam" id="PF04376"/>
    </source>
</evidence>
<protein>
    <recommendedName>
        <fullName evidence="5">Arginyl-tRNA--protein transferase 1</fullName>
        <shortName evidence="5">Arginyltransferase 1</shortName>
        <shortName evidence="5">R-transferase 1</shortName>
        <ecNumber evidence="5">2.3.2.8</ecNumber>
    </recommendedName>
    <alternativeName>
        <fullName evidence="5">Arginine-tRNA--protein transferase 1</fullName>
    </alternativeName>
</protein>
<dbReference type="EMBL" id="MU151071">
    <property type="protein sequence ID" value="KAF9452509.1"/>
    <property type="molecule type" value="Genomic_DNA"/>
</dbReference>
<dbReference type="Proteomes" id="UP000807342">
    <property type="component" value="Unassembled WGS sequence"/>
</dbReference>
<evidence type="ECO:0000256" key="4">
    <source>
        <dbReference type="ARBA" id="ARBA00023315"/>
    </source>
</evidence>